<dbReference type="SMART" id="SM00332">
    <property type="entry name" value="PP2Cc"/>
    <property type="match status" value="1"/>
</dbReference>
<organism evidence="3 4">
    <name type="scientific">Sanghuangporus baumii</name>
    <name type="common">Phellinus baumii</name>
    <dbReference type="NCBI Taxonomy" id="108892"/>
    <lineage>
        <taxon>Eukaryota</taxon>
        <taxon>Fungi</taxon>
        <taxon>Dikarya</taxon>
        <taxon>Basidiomycota</taxon>
        <taxon>Agaricomycotina</taxon>
        <taxon>Agaricomycetes</taxon>
        <taxon>Hymenochaetales</taxon>
        <taxon>Hymenochaetaceae</taxon>
        <taxon>Sanghuangporus</taxon>
    </lineage>
</organism>
<dbReference type="InterPro" id="IPR015655">
    <property type="entry name" value="PP2C"/>
</dbReference>
<evidence type="ECO:0000259" key="2">
    <source>
        <dbReference type="PROSITE" id="PS51746"/>
    </source>
</evidence>
<reference evidence="3" key="1">
    <citation type="submission" date="2016-06" db="EMBL/GenBank/DDBJ databases">
        <title>Draft Genome sequence of the fungus Inonotus baumii.</title>
        <authorList>
            <person name="Zhu H."/>
            <person name="Lin W."/>
        </authorList>
    </citation>
    <scope>NUCLEOTIDE SEQUENCE</scope>
    <source>
        <strain evidence="3">821</strain>
    </source>
</reference>
<evidence type="ECO:0000313" key="3">
    <source>
        <dbReference type="EMBL" id="OCB90440.1"/>
    </source>
</evidence>
<feature type="region of interest" description="Disordered" evidence="1">
    <location>
        <begin position="341"/>
        <end position="363"/>
    </location>
</feature>
<feature type="compositionally biased region" description="Basic residues" evidence="1">
    <location>
        <begin position="341"/>
        <end position="352"/>
    </location>
</feature>
<feature type="domain" description="PPM-type phosphatase" evidence="2">
    <location>
        <begin position="70"/>
        <end position="469"/>
    </location>
</feature>
<dbReference type="PROSITE" id="PS51746">
    <property type="entry name" value="PPM_2"/>
    <property type="match status" value="1"/>
</dbReference>
<gene>
    <name evidence="3" type="ORF">A7U60_g2363</name>
</gene>
<dbReference type="Gene3D" id="3.60.40.10">
    <property type="entry name" value="PPM-type phosphatase domain"/>
    <property type="match status" value="1"/>
</dbReference>
<dbReference type="AlphaFoldDB" id="A0A9Q5I2V0"/>
<evidence type="ECO:0000313" key="4">
    <source>
        <dbReference type="Proteomes" id="UP000757232"/>
    </source>
</evidence>
<dbReference type="InterPro" id="IPR036457">
    <property type="entry name" value="PPM-type-like_dom_sf"/>
</dbReference>
<dbReference type="Pfam" id="PF00481">
    <property type="entry name" value="PP2C"/>
    <property type="match status" value="1"/>
</dbReference>
<dbReference type="EMBL" id="LNZH02000132">
    <property type="protein sequence ID" value="OCB90440.1"/>
    <property type="molecule type" value="Genomic_DNA"/>
</dbReference>
<dbReference type="PANTHER" id="PTHR13832">
    <property type="entry name" value="PROTEIN PHOSPHATASE 2C"/>
    <property type="match status" value="1"/>
</dbReference>
<protein>
    <submittedName>
        <fullName evidence="3">Protein serine/threonine phosphatase 2C</fullName>
    </submittedName>
</protein>
<proteinExistence type="predicted"/>
<dbReference type="SUPFAM" id="SSF81606">
    <property type="entry name" value="PP2C-like"/>
    <property type="match status" value="1"/>
</dbReference>
<dbReference type="CDD" id="cd00143">
    <property type="entry name" value="PP2Cc"/>
    <property type="match status" value="1"/>
</dbReference>
<sequence>MNVVRLSPASPTADLRALQEVSDFAWTDMGWGGEDRWTYRKLTNEEVTQELHRIAHHGTNGNIDYVTFQPCTLYEARSQDRFVIQHWDFPDGHWTFSAIFDGHGSHGTVDYVVEHLPARVRSTLHGTLARGPASSGTISHILSEAIIEVDHALMRDFQRLFPGGRDELARLSDNQIDAMTKTKTGTYSQSVLRCMEGSTALLTLMDPSGTHIWIANLGDCRAGKTFLPSNFMLISRKPGGGFSARRVTEVHNGGNVHELQRIRNEHTGERECVVDDRVLGFLAPTRALGDAWMKLPAICSRRVLMRTNEFWARGISDEHINRLKTPPYVSNDPQVFHHKLRKSTRRSGHQRHSSQNSHSASGQGEEDVALLLCSDGLVDLYEDQELEEEYYLKRWAAMIGEVINNSNSSSSSSSISRSAPERNGSRWNTAVHVLRDAIGGDDLSRVSANLTVEMEERWIDDTTILVHKFT</sequence>
<evidence type="ECO:0000256" key="1">
    <source>
        <dbReference type="SAM" id="MobiDB-lite"/>
    </source>
</evidence>
<dbReference type="Proteomes" id="UP000757232">
    <property type="component" value="Unassembled WGS sequence"/>
</dbReference>
<accession>A0A9Q5I2V0</accession>
<comment type="caution">
    <text evidence="3">The sequence shown here is derived from an EMBL/GenBank/DDBJ whole genome shotgun (WGS) entry which is preliminary data.</text>
</comment>
<dbReference type="GO" id="GO:0004722">
    <property type="term" value="F:protein serine/threonine phosphatase activity"/>
    <property type="evidence" value="ECO:0007669"/>
    <property type="project" value="InterPro"/>
</dbReference>
<keyword evidence="4" id="KW-1185">Reference proteome</keyword>
<dbReference type="OrthoDB" id="420076at2759"/>
<dbReference type="PANTHER" id="PTHR13832:SF792">
    <property type="entry name" value="GM14286P"/>
    <property type="match status" value="1"/>
</dbReference>
<name>A0A9Q5I2V0_SANBA</name>
<feature type="compositionally biased region" description="Polar residues" evidence="1">
    <location>
        <begin position="353"/>
        <end position="362"/>
    </location>
</feature>
<dbReference type="InterPro" id="IPR001932">
    <property type="entry name" value="PPM-type_phosphatase-like_dom"/>
</dbReference>